<evidence type="ECO:0000256" key="1">
    <source>
        <dbReference type="SAM" id="MobiDB-lite"/>
    </source>
</evidence>
<feature type="compositionally biased region" description="Low complexity" evidence="1">
    <location>
        <begin position="196"/>
        <end position="210"/>
    </location>
</feature>
<feature type="compositionally biased region" description="Basic residues" evidence="1">
    <location>
        <begin position="230"/>
        <end position="246"/>
    </location>
</feature>
<dbReference type="AlphaFoldDB" id="A0A1B7Y2Y2"/>
<dbReference type="EMBL" id="LTAN01000007">
    <property type="protein sequence ID" value="OBR06371.1"/>
    <property type="molecule type" value="Genomic_DNA"/>
</dbReference>
<feature type="compositionally biased region" description="Polar residues" evidence="1">
    <location>
        <begin position="219"/>
        <end position="229"/>
    </location>
</feature>
<dbReference type="RefSeq" id="XP_018154889.1">
    <property type="nucleotide sequence ID" value="XM_018305465.1"/>
</dbReference>
<proteinExistence type="predicted"/>
<reference evidence="3" key="1">
    <citation type="journal article" date="2017" name="BMC Genomics">
        <title>Gapless genome assembly of Colletotrichum higginsianum reveals chromosome structure and association of transposable elements with secondary metabolite gene clusters.</title>
        <authorList>
            <person name="Dallery J.-F."/>
            <person name="Lapalu N."/>
            <person name="Zampounis A."/>
            <person name="Pigne S."/>
            <person name="Luyten I."/>
            <person name="Amselem J."/>
            <person name="Wittenberg A.H.J."/>
            <person name="Zhou S."/>
            <person name="de Queiroz M.V."/>
            <person name="Robin G.P."/>
            <person name="Auger A."/>
            <person name="Hainaut M."/>
            <person name="Henrissat B."/>
            <person name="Kim K.-T."/>
            <person name="Lee Y.-H."/>
            <person name="Lespinet O."/>
            <person name="Schwartz D.C."/>
            <person name="Thon M.R."/>
            <person name="O'Connell R.J."/>
        </authorList>
    </citation>
    <scope>NUCLEOTIDE SEQUENCE [LARGE SCALE GENOMIC DNA]</scope>
    <source>
        <strain evidence="3">IMI 349063</strain>
    </source>
</reference>
<name>A0A1B7Y2Y2_COLHI</name>
<sequence>MPLPTDSGSWASAEQGSESGGQSDTLEGPHDAFEEAKRKVVAEVQEAREDSDRQLRKLLCHVVNTHEVDRAINLDRILLRVSLEYSKDVFQRLQNYIRFPQFIKKIDYYQGGTSSVAFTDRRPPGYWLPMLTHDDPLDQVTPRVERSIAEEVSSFLHCIFVDGCLMLSSGLTLWLRKMHSANRLSLETEPSRRSNRTVSSSSKTSVSARRQLPRRRSPATPSQRVQKSPSTRRKPPTTSSKPRRRSTKDDNLQDDEPNPIWTASATKMLNDRPSLVFSYNLGVEDRYYILYCPTETCDFLFRTHPFHDNLAFNHFRECGVDFKDEADIVRRYGRLLTTADERTLH</sequence>
<dbReference type="KEGG" id="chig:CH63R_10491"/>
<feature type="region of interest" description="Disordered" evidence="1">
    <location>
        <begin position="184"/>
        <end position="259"/>
    </location>
</feature>
<comment type="caution">
    <text evidence="2">The sequence shown here is derived from an EMBL/GenBank/DDBJ whole genome shotgun (WGS) entry which is preliminary data.</text>
</comment>
<dbReference type="Proteomes" id="UP000092177">
    <property type="component" value="Unassembled WGS sequence"/>
</dbReference>
<keyword evidence="3" id="KW-1185">Reference proteome</keyword>
<dbReference type="VEuPathDB" id="FungiDB:CH63R_10491"/>
<evidence type="ECO:0000313" key="3">
    <source>
        <dbReference type="Proteomes" id="UP000092177"/>
    </source>
</evidence>
<gene>
    <name evidence="2" type="ORF">CH63R_10491</name>
</gene>
<feature type="region of interest" description="Disordered" evidence="1">
    <location>
        <begin position="1"/>
        <end position="32"/>
    </location>
</feature>
<organism evidence="2 3">
    <name type="scientific">Colletotrichum higginsianum (strain IMI 349063)</name>
    <name type="common">Crucifer anthracnose fungus</name>
    <dbReference type="NCBI Taxonomy" id="759273"/>
    <lineage>
        <taxon>Eukaryota</taxon>
        <taxon>Fungi</taxon>
        <taxon>Dikarya</taxon>
        <taxon>Ascomycota</taxon>
        <taxon>Pezizomycotina</taxon>
        <taxon>Sordariomycetes</taxon>
        <taxon>Hypocreomycetidae</taxon>
        <taxon>Glomerellales</taxon>
        <taxon>Glomerellaceae</taxon>
        <taxon>Colletotrichum</taxon>
        <taxon>Colletotrichum destructivum species complex</taxon>
    </lineage>
</organism>
<feature type="compositionally biased region" description="Low complexity" evidence="1">
    <location>
        <begin position="7"/>
        <end position="23"/>
    </location>
</feature>
<accession>A0A1B7Y2Y2</accession>
<evidence type="ECO:0000313" key="2">
    <source>
        <dbReference type="EMBL" id="OBR06371.1"/>
    </source>
</evidence>
<protein>
    <submittedName>
        <fullName evidence="2">Uncharacterized protein</fullName>
    </submittedName>
</protein>
<dbReference type="OrthoDB" id="5239733at2759"/>
<dbReference type="GeneID" id="28869572"/>